<evidence type="ECO:0000313" key="4">
    <source>
        <dbReference type="Proteomes" id="UP000540568"/>
    </source>
</evidence>
<comment type="caution">
    <text evidence="3">The sequence shown here is derived from an EMBL/GenBank/DDBJ whole genome shotgun (WGS) entry which is preliminary data.</text>
</comment>
<organism evidence="3 4">
    <name type="scientific">Promicromonospora sukumoe</name>
    <dbReference type="NCBI Taxonomy" id="88382"/>
    <lineage>
        <taxon>Bacteria</taxon>
        <taxon>Bacillati</taxon>
        <taxon>Actinomycetota</taxon>
        <taxon>Actinomycetes</taxon>
        <taxon>Micrococcales</taxon>
        <taxon>Promicromonosporaceae</taxon>
        <taxon>Promicromonospora</taxon>
    </lineage>
</organism>
<evidence type="ECO:0000256" key="1">
    <source>
        <dbReference type="ARBA" id="ARBA00022801"/>
    </source>
</evidence>
<dbReference type="InterPro" id="IPR035930">
    <property type="entry name" value="FomD-like_sf"/>
</dbReference>
<dbReference type="Gene3D" id="2.40.380.10">
    <property type="entry name" value="FomD-like"/>
    <property type="match status" value="1"/>
</dbReference>
<dbReference type="Proteomes" id="UP000540568">
    <property type="component" value="Unassembled WGS sequence"/>
</dbReference>
<dbReference type="Pfam" id="PF04167">
    <property type="entry name" value="DUF402"/>
    <property type="match status" value="1"/>
</dbReference>
<dbReference type="EMBL" id="JACGWV010000002">
    <property type="protein sequence ID" value="MBA8810250.1"/>
    <property type="molecule type" value="Genomic_DNA"/>
</dbReference>
<dbReference type="GO" id="GO:0016787">
    <property type="term" value="F:hydrolase activity"/>
    <property type="evidence" value="ECO:0007669"/>
    <property type="project" value="UniProtKB-KW"/>
</dbReference>
<dbReference type="RefSeq" id="WP_182619387.1">
    <property type="nucleotide sequence ID" value="NZ_BAAATF010000010.1"/>
</dbReference>
<gene>
    <name evidence="3" type="ORF">FHX71_004226</name>
</gene>
<keyword evidence="4" id="KW-1185">Reference proteome</keyword>
<evidence type="ECO:0000259" key="2">
    <source>
        <dbReference type="Pfam" id="PF04167"/>
    </source>
</evidence>
<protein>
    <submittedName>
        <fullName evidence="3">Protein associated with RNAse G/E</fullName>
    </submittedName>
</protein>
<dbReference type="PANTHER" id="PTHR39159">
    <property type="match status" value="1"/>
</dbReference>
<dbReference type="SUPFAM" id="SSF159234">
    <property type="entry name" value="FomD-like"/>
    <property type="match status" value="1"/>
</dbReference>
<dbReference type="InterPro" id="IPR050212">
    <property type="entry name" value="Ntdp-like"/>
</dbReference>
<feature type="domain" description="DUF402" evidence="2">
    <location>
        <begin position="78"/>
        <end position="158"/>
    </location>
</feature>
<accession>A0A7W3JCE8</accession>
<name>A0A7W3JCE8_9MICO</name>
<dbReference type="PANTHER" id="PTHR39159:SF1">
    <property type="entry name" value="UPF0374 PROTEIN YGAC"/>
    <property type="match status" value="1"/>
</dbReference>
<reference evidence="3 4" key="1">
    <citation type="submission" date="2020-07" db="EMBL/GenBank/DDBJ databases">
        <title>Sequencing the genomes of 1000 actinobacteria strains.</title>
        <authorList>
            <person name="Klenk H.-P."/>
        </authorList>
    </citation>
    <scope>NUCLEOTIDE SEQUENCE [LARGE SCALE GENOMIC DNA]</scope>
    <source>
        <strain evidence="3 4">DSM 44121</strain>
    </source>
</reference>
<dbReference type="InterPro" id="IPR007295">
    <property type="entry name" value="DUF402"/>
</dbReference>
<proteinExistence type="predicted"/>
<keyword evidence="1" id="KW-0378">Hydrolase</keyword>
<evidence type="ECO:0000313" key="3">
    <source>
        <dbReference type="EMBL" id="MBA8810250.1"/>
    </source>
</evidence>
<sequence length="204" mass="22513">MTVRDLDFHPDENDVRCYRVPDAGLLVNDSSSYVRQSLEPATFGDTDEMLVLRHFAFADEWFKINATYDLSGNLMETTSPDGVSFALNCDISTPMVRVGDDVSAVDLFLDVLVSLDGTYRVVDEDEFAQASSAGVISTAEAHAAEEGLARLLDWIRTGRLRELLDEVSSAPVETAPAPLPFERVPLSEVPSVSPRTRRTWLADD</sequence>
<dbReference type="AlphaFoldDB" id="A0A7W3JCE8"/>